<evidence type="ECO:0000313" key="3">
    <source>
        <dbReference type="Proteomes" id="UP000708208"/>
    </source>
</evidence>
<sequence length="60" mass="6818">MQQNYRPPRKSDEGLPYIGIALLLVAITSWSAVEGTYFEGGNRYEVSPFLQPPSVYSYPY</sequence>
<comment type="caution">
    <text evidence="2">The sequence shown here is derived from an EMBL/GenBank/DDBJ whole genome shotgun (WGS) entry which is preliminary data.</text>
</comment>
<feature type="transmembrane region" description="Helical" evidence="1">
    <location>
        <begin position="14"/>
        <end position="33"/>
    </location>
</feature>
<gene>
    <name evidence="2" type="ORF">AFUS01_LOCUS31052</name>
</gene>
<proteinExistence type="predicted"/>
<feature type="non-terminal residue" evidence="2">
    <location>
        <position position="1"/>
    </location>
</feature>
<keyword evidence="3" id="KW-1185">Reference proteome</keyword>
<keyword evidence="1" id="KW-1133">Transmembrane helix</keyword>
<protein>
    <submittedName>
        <fullName evidence="2">Uncharacterized protein</fullName>
    </submittedName>
</protein>
<dbReference type="AlphaFoldDB" id="A0A8J2KPI5"/>
<evidence type="ECO:0000313" key="2">
    <source>
        <dbReference type="EMBL" id="CAG7820673.1"/>
    </source>
</evidence>
<name>A0A8J2KPI5_9HEXA</name>
<evidence type="ECO:0000256" key="1">
    <source>
        <dbReference type="SAM" id="Phobius"/>
    </source>
</evidence>
<dbReference type="EMBL" id="CAJVCH010486580">
    <property type="protein sequence ID" value="CAG7820673.1"/>
    <property type="molecule type" value="Genomic_DNA"/>
</dbReference>
<organism evidence="2 3">
    <name type="scientific">Allacma fusca</name>
    <dbReference type="NCBI Taxonomy" id="39272"/>
    <lineage>
        <taxon>Eukaryota</taxon>
        <taxon>Metazoa</taxon>
        <taxon>Ecdysozoa</taxon>
        <taxon>Arthropoda</taxon>
        <taxon>Hexapoda</taxon>
        <taxon>Collembola</taxon>
        <taxon>Symphypleona</taxon>
        <taxon>Sminthuridae</taxon>
        <taxon>Allacma</taxon>
    </lineage>
</organism>
<dbReference type="Proteomes" id="UP000708208">
    <property type="component" value="Unassembled WGS sequence"/>
</dbReference>
<keyword evidence="1" id="KW-0812">Transmembrane</keyword>
<reference evidence="2" key="1">
    <citation type="submission" date="2021-06" db="EMBL/GenBank/DDBJ databases">
        <authorList>
            <person name="Hodson N. C."/>
            <person name="Mongue J. A."/>
            <person name="Jaron S. K."/>
        </authorList>
    </citation>
    <scope>NUCLEOTIDE SEQUENCE</scope>
</reference>
<accession>A0A8J2KPI5</accession>
<keyword evidence="1" id="KW-0472">Membrane</keyword>